<dbReference type="SUPFAM" id="SSF52540">
    <property type="entry name" value="P-loop containing nucleoside triphosphate hydrolases"/>
    <property type="match status" value="1"/>
</dbReference>
<evidence type="ECO:0000256" key="3">
    <source>
        <dbReference type="ARBA" id="ARBA00022840"/>
    </source>
</evidence>
<dbReference type="InterPro" id="IPR051782">
    <property type="entry name" value="ABC_Transporter_VariousFunc"/>
</dbReference>
<dbReference type="CDD" id="cd03230">
    <property type="entry name" value="ABC_DR_subfamily_A"/>
    <property type="match status" value="1"/>
</dbReference>
<dbReference type="PROSITE" id="PS00211">
    <property type="entry name" value="ABC_TRANSPORTER_1"/>
    <property type="match status" value="1"/>
</dbReference>
<dbReference type="PANTHER" id="PTHR42939">
    <property type="entry name" value="ABC TRANSPORTER ATP-BINDING PROTEIN ALBC-RELATED"/>
    <property type="match status" value="1"/>
</dbReference>
<dbReference type="PROSITE" id="PS50893">
    <property type="entry name" value="ABC_TRANSPORTER_2"/>
    <property type="match status" value="1"/>
</dbReference>
<dbReference type="Gene3D" id="3.40.50.300">
    <property type="entry name" value="P-loop containing nucleotide triphosphate hydrolases"/>
    <property type="match status" value="1"/>
</dbReference>
<keyword evidence="3 5" id="KW-0067">ATP-binding</keyword>
<gene>
    <name evidence="5" type="ORF">PEPMIC_00482</name>
</gene>
<organism evidence="5 6">
    <name type="scientific">Parvimonas micra ATCC 33270</name>
    <dbReference type="NCBI Taxonomy" id="411465"/>
    <lineage>
        <taxon>Bacteria</taxon>
        <taxon>Bacillati</taxon>
        <taxon>Bacillota</taxon>
        <taxon>Tissierellia</taxon>
        <taxon>Tissierellales</taxon>
        <taxon>Peptoniphilaceae</taxon>
        <taxon>Parvimonas</taxon>
    </lineage>
</organism>
<proteinExistence type="predicted"/>
<comment type="caution">
    <text evidence="5">The sequence shown here is derived from an EMBL/GenBank/DDBJ whole genome shotgun (WGS) entry which is preliminary data.</text>
</comment>
<dbReference type="InterPro" id="IPR017871">
    <property type="entry name" value="ABC_transporter-like_CS"/>
</dbReference>
<dbReference type="PANTHER" id="PTHR42939:SF1">
    <property type="entry name" value="ABC TRANSPORTER ATP-BINDING PROTEIN ALBC-RELATED"/>
    <property type="match status" value="1"/>
</dbReference>
<reference evidence="5 6" key="1">
    <citation type="submission" date="2007-09" db="EMBL/GenBank/DDBJ databases">
        <title>Draft genome sequence of Peptostreptococcus micros (ATCC 33270).</title>
        <authorList>
            <person name="Sudarsanam P."/>
            <person name="Ley R."/>
            <person name="Guruge J."/>
            <person name="Turnbaugh P.J."/>
            <person name="Mahowald M."/>
            <person name="Liep D."/>
            <person name="Gordon J."/>
        </authorList>
    </citation>
    <scope>NUCLEOTIDE SEQUENCE [LARGE SCALE GENOMIC DNA]</scope>
    <source>
        <strain evidence="5 6">ATCC 33270</strain>
    </source>
</reference>
<dbReference type="eggNOG" id="COG1131">
    <property type="taxonomic scope" value="Bacteria"/>
</dbReference>
<evidence type="ECO:0000256" key="1">
    <source>
        <dbReference type="ARBA" id="ARBA00022448"/>
    </source>
</evidence>
<dbReference type="GO" id="GO:0016887">
    <property type="term" value="F:ATP hydrolysis activity"/>
    <property type="evidence" value="ECO:0007669"/>
    <property type="project" value="InterPro"/>
</dbReference>
<dbReference type="AlphaFoldDB" id="A8SJ89"/>
<dbReference type="EMBL" id="ABEE02000015">
    <property type="protein sequence ID" value="EDP24629.1"/>
    <property type="molecule type" value="Genomic_DNA"/>
</dbReference>
<dbReference type="Pfam" id="PF00005">
    <property type="entry name" value="ABC_tran"/>
    <property type="match status" value="1"/>
</dbReference>
<dbReference type="InterPro" id="IPR027417">
    <property type="entry name" value="P-loop_NTPase"/>
</dbReference>
<dbReference type="InterPro" id="IPR003593">
    <property type="entry name" value="AAA+_ATPase"/>
</dbReference>
<evidence type="ECO:0000313" key="6">
    <source>
        <dbReference type="Proteomes" id="UP000003162"/>
    </source>
</evidence>
<keyword evidence="2" id="KW-0547">Nucleotide-binding</keyword>
<accession>A8SJ89</accession>
<dbReference type="HOGENOM" id="CLU_000604_1_2_9"/>
<reference evidence="5 6" key="2">
    <citation type="submission" date="2007-09" db="EMBL/GenBank/DDBJ databases">
        <authorList>
            <person name="Fulton L."/>
            <person name="Clifton S."/>
            <person name="Fulton B."/>
            <person name="Xu J."/>
            <person name="Minx P."/>
            <person name="Pepin K.H."/>
            <person name="Johnson M."/>
            <person name="Thiruvilangam P."/>
            <person name="Bhonagiri V."/>
            <person name="Nash W.E."/>
            <person name="Mardis E.R."/>
            <person name="Wilson R.K."/>
        </authorList>
    </citation>
    <scope>NUCLEOTIDE SEQUENCE [LARGE SCALE GENOMIC DNA]</scope>
    <source>
        <strain evidence="5 6">ATCC 33270</strain>
    </source>
</reference>
<protein>
    <submittedName>
        <fullName evidence="5">ABC transporter, ATP-binding protein</fullName>
    </submittedName>
</protein>
<dbReference type="Proteomes" id="UP000003162">
    <property type="component" value="Unassembled WGS sequence"/>
</dbReference>
<keyword evidence="1" id="KW-0813">Transport</keyword>
<sequence length="291" mass="33009">MDMPSLCIKNLTKRYGENVVLNDLSLELENAEVWALVAPNGTGKTTLLDCITNLNSYQSGQITVNGIDNRDNAIFKKLSYLQDASILFPNLTGLDHLKFVANIQKLPKTRIKEIVSLTKIEKFYKRAVKTYSLGMKQRLLLAIALINNPEVLLLDEPFNGLDPSSQIELRVMLKEISERGTLVILSTHFLGEISQLTDNLLFIKDKKIVKKIVEDEFLIYAIDTTSNDQSLEILSPFVVSAEIEKDMIICQFKKNSFDDAIKAIQDKGIKLIKIREHINASEQMYQRLFAE</sequence>
<dbReference type="SMART" id="SM00382">
    <property type="entry name" value="AAA"/>
    <property type="match status" value="1"/>
</dbReference>
<feature type="domain" description="ABC transporter" evidence="4">
    <location>
        <begin position="6"/>
        <end position="230"/>
    </location>
</feature>
<name>A8SJ89_9FIRM</name>
<evidence type="ECO:0000259" key="4">
    <source>
        <dbReference type="PROSITE" id="PS50893"/>
    </source>
</evidence>
<dbReference type="GO" id="GO:0005524">
    <property type="term" value="F:ATP binding"/>
    <property type="evidence" value="ECO:0007669"/>
    <property type="project" value="UniProtKB-KW"/>
</dbReference>
<evidence type="ECO:0000313" key="5">
    <source>
        <dbReference type="EMBL" id="EDP24629.1"/>
    </source>
</evidence>
<dbReference type="InterPro" id="IPR003439">
    <property type="entry name" value="ABC_transporter-like_ATP-bd"/>
</dbReference>
<evidence type="ECO:0000256" key="2">
    <source>
        <dbReference type="ARBA" id="ARBA00022741"/>
    </source>
</evidence>